<dbReference type="AlphaFoldDB" id="A0A918NXC9"/>
<name>A0A918NXC9_9NEIS</name>
<dbReference type="EMBL" id="BMYX01000001">
    <property type="protein sequence ID" value="GGY03926.1"/>
    <property type="molecule type" value="Genomic_DNA"/>
</dbReference>
<proteinExistence type="predicted"/>
<dbReference type="Proteomes" id="UP000645257">
    <property type="component" value="Unassembled WGS sequence"/>
</dbReference>
<protein>
    <submittedName>
        <fullName evidence="1">Uncharacterized protein</fullName>
    </submittedName>
</protein>
<comment type="caution">
    <text evidence="1">The sequence shown here is derived from an EMBL/GenBank/DDBJ whole genome shotgun (WGS) entry which is preliminary data.</text>
</comment>
<sequence length="51" mass="5819">MREKANQYTMLLQVETNYGVRFNLHCLLGLCNKHLGIETPPLSTFGLKEPV</sequence>
<evidence type="ECO:0000313" key="1">
    <source>
        <dbReference type="EMBL" id="GGY03926.1"/>
    </source>
</evidence>
<accession>A0A918NXC9</accession>
<keyword evidence="2" id="KW-1185">Reference proteome</keyword>
<reference evidence="1" key="2">
    <citation type="submission" date="2020-09" db="EMBL/GenBank/DDBJ databases">
        <authorList>
            <person name="Sun Q."/>
            <person name="Kim S."/>
        </authorList>
    </citation>
    <scope>NUCLEOTIDE SEQUENCE</scope>
    <source>
        <strain evidence="1">KCTC 32182</strain>
    </source>
</reference>
<organism evidence="1 2">
    <name type="scientific">Paludibacterium paludis</name>
    <dbReference type="NCBI Taxonomy" id="1225769"/>
    <lineage>
        <taxon>Bacteria</taxon>
        <taxon>Pseudomonadati</taxon>
        <taxon>Pseudomonadota</taxon>
        <taxon>Betaproteobacteria</taxon>
        <taxon>Neisseriales</taxon>
        <taxon>Chromobacteriaceae</taxon>
        <taxon>Paludibacterium</taxon>
    </lineage>
</organism>
<reference evidence="1" key="1">
    <citation type="journal article" date="2014" name="Int. J. Syst. Evol. Microbiol.">
        <title>Complete genome sequence of Corynebacterium casei LMG S-19264T (=DSM 44701T), isolated from a smear-ripened cheese.</title>
        <authorList>
            <consortium name="US DOE Joint Genome Institute (JGI-PGF)"/>
            <person name="Walter F."/>
            <person name="Albersmeier A."/>
            <person name="Kalinowski J."/>
            <person name="Ruckert C."/>
        </authorList>
    </citation>
    <scope>NUCLEOTIDE SEQUENCE</scope>
    <source>
        <strain evidence="1">KCTC 32182</strain>
    </source>
</reference>
<gene>
    <name evidence="1" type="ORF">GCM10011289_02860</name>
</gene>
<evidence type="ECO:0000313" key="2">
    <source>
        <dbReference type="Proteomes" id="UP000645257"/>
    </source>
</evidence>